<name>A0AAW0EIU0_9AGAR</name>
<dbReference type="AlphaFoldDB" id="A0AAW0EIU0"/>
<comment type="caution">
    <text evidence="2">The sequence shown here is derived from an EMBL/GenBank/DDBJ whole genome shotgun (WGS) entry which is preliminary data.</text>
</comment>
<keyword evidence="1" id="KW-0732">Signal</keyword>
<evidence type="ECO:0000256" key="1">
    <source>
        <dbReference type="SAM" id="SignalP"/>
    </source>
</evidence>
<organism evidence="2 3">
    <name type="scientific">Favolaschia claudopus</name>
    <dbReference type="NCBI Taxonomy" id="2862362"/>
    <lineage>
        <taxon>Eukaryota</taxon>
        <taxon>Fungi</taxon>
        <taxon>Dikarya</taxon>
        <taxon>Basidiomycota</taxon>
        <taxon>Agaricomycotina</taxon>
        <taxon>Agaricomycetes</taxon>
        <taxon>Agaricomycetidae</taxon>
        <taxon>Agaricales</taxon>
        <taxon>Marasmiineae</taxon>
        <taxon>Mycenaceae</taxon>
        <taxon>Favolaschia</taxon>
    </lineage>
</organism>
<accession>A0AAW0EIU0</accession>
<reference evidence="2 3" key="1">
    <citation type="journal article" date="2024" name="J Genomics">
        <title>Draft genome sequencing and assembly of Favolaschia claudopus CIRM-BRFM 2984 isolated from oak limbs.</title>
        <authorList>
            <person name="Navarro D."/>
            <person name="Drula E."/>
            <person name="Chaduli D."/>
            <person name="Cazenave R."/>
            <person name="Ahrendt S."/>
            <person name="Wang J."/>
            <person name="Lipzen A."/>
            <person name="Daum C."/>
            <person name="Barry K."/>
            <person name="Grigoriev I.V."/>
            <person name="Favel A."/>
            <person name="Rosso M.N."/>
            <person name="Martin F."/>
        </authorList>
    </citation>
    <scope>NUCLEOTIDE SEQUENCE [LARGE SCALE GENOMIC DNA]</scope>
    <source>
        <strain evidence="2 3">CIRM-BRFM 2984</strain>
    </source>
</reference>
<feature type="signal peptide" evidence="1">
    <location>
        <begin position="1"/>
        <end position="26"/>
    </location>
</feature>
<keyword evidence="3" id="KW-1185">Reference proteome</keyword>
<gene>
    <name evidence="2" type="ORF">R3P38DRAFT_2491440</name>
</gene>
<evidence type="ECO:0000313" key="2">
    <source>
        <dbReference type="EMBL" id="KAK7064690.1"/>
    </source>
</evidence>
<dbReference type="EMBL" id="JAWWNJ010000001">
    <property type="protein sequence ID" value="KAK7064690.1"/>
    <property type="molecule type" value="Genomic_DNA"/>
</dbReference>
<protein>
    <submittedName>
        <fullName evidence="2">Uncharacterized protein</fullName>
    </submittedName>
</protein>
<proteinExistence type="predicted"/>
<evidence type="ECO:0000313" key="3">
    <source>
        <dbReference type="Proteomes" id="UP001362999"/>
    </source>
</evidence>
<feature type="chain" id="PRO_5044012981" evidence="1">
    <location>
        <begin position="27"/>
        <end position="217"/>
    </location>
</feature>
<sequence>MLFRSASLLSLALLSLAAPAAPEAEAEQLSPDVNSLGYLRCSAGSKNQVIGYISRSLNSFGEYIGVSPSSDPNDVNHRMLVSLDVTGSGPQALLVKNAPKNNFPFLGGIAGSQGSSIGSDGDYVLIGGTQSTAVGAKPTYCGNTFTDSTNKLRKCASAIWVFNSTSNQVTPQWTNDDGSAVTGNVGYVNEAFVITGDKKEFEDTWEDKVEWVVSLFS</sequence>
<dbReference type="Proteomes" id="UP001362999">
    <property type="component" value="Unassembled WGS sequence"/>
</dbReference>